<dbReference type="Pfam" id="PF10824">
    <property type="entry name" value="T7SS_ESX_EspC"/>
    <property type="match status" value="1"/>
</dbReference>
<dbReference type="Proteomes" id="UP001143347">
    <property type="component" value="Unassembled WGS sequence"/>
</dbReference>
<accession>A0A9X3D7I3</accession>
<proteinExistence type="predicted"/>
<dbReference type="EMBL" id="JAPKFM010000025">
    <property type="protein sequence ID" value="MCX2966323.1"/>
    <property type="molecule type" value="Genomic_DNA"/>
</dbReference>
<sequence>MLVDPDVLRSLSAQSAAAAAGIGTADVAGVTARAADGLNGSTTQWATRLIATHLHQQSESLVENMDAIGKAVRGAGDTFNVTDQDLAAGLNGLWR</sequence>
<organism evidence="1 2">
    <name type="scientific">Gordonia aquimaris</name>
    <dbReference type="NCBI Taxonomy" id="2984863"/>
    <lineage>
        <taxon>Bacteria</taxon>
        <taxon>Bacillati</taxon>
        <taxon>Actinomycetota</taxon>
        <taxon>Actinomycetes</taxon>
        <taxon>Mycobacteriales</taxon>
        <taxon>Gordoniaceae</taxon>
        <taxon>Gordonia</taxon>
    </lineage>
</organism>
<dbReference type="InterPro" id="IPR022536">
    <property type="entry name" value="EspC"/>
</dbReference>
<dbReference type="AlphaFoldDB" id="A0A9X3D7I3"/>
<dbReference type="GO" id="GO:0009306">
    <property type="term" value="P:protein secretion"/>
    <property type="evidence" value="ECO:0007669"/>
    <property type="project" value="InterPro"/>
</dbReference>
<evidence type="ECO:0000313" key="2">
    <source>
        <dbReference type="Proteomes" id="UP001143347"/>
    </source>
</evidence>
<keyword evidence="2" id="KW-1185">Reference proteome</keyword>
<reference evidence="1" key="1">
    <citation type="submission" date="2022-10" db="EMBL/GenBank/DDBJ databases">
        <title>WGS of marine actinomycetes from Thailand.</title>
        <authorList>
            <person name="Thawai C."/>
        </authorList>
    </citation>
    <scope>NUCLEOTIDE SEQUENCE</scope>
    <source>
        <strain evidence="1">SW21</strain>
    </source>
</reference>
<name>A0A9X3D7I3_9ACTN</name>
<protein>
    <submittedName>
        <fullName evidence="1">Type VII secretion target</fullName>
    </submittedName>
</protein>
<comment type="caution">
    <text evidence="1">The sequence shown here is derived from an EMBL/GenBank/DDBJ whole genome shotgun (WGS) entry which is preliminary data.</text>
</comment>
<gene>
    <name evidence="1" type="ORF">OSB52_19760</name>
</gene>
<evidence type="ECO:0000313" key="1">
    <source>
        <dbReference type="EMBL" id="MCX2966323.1"/>
    </source>
</evidence>